<dbReference type="InterPro" id="IPR032466">
    <property type="entry name" value="Metal_Hydrolase"/>
</dbReference>
<reference evidence="3 4" key="1">
    <citation type="submission" date="2019-11" db="EMBL/GenBank/DDBJ databases">
        <authorList>
            <person name="Dong K."/>
        </authorList>
    </citation>
    <scope>NUCLEOTIDE SEQUENCE [LARGE SCALE GENOMIC DNA]</scope>
    <source>
        <strain evidence="3 4">NBRC 112902</strain>
    </source>
</reference>
<dbReference type="GO" id="GO:0016787">
    <property type="term" value="F:hydrolase activity"/>
    <property type="evidence" value="ECO:0007669"/>
    <property type="project" value="UniProtKB-KW"/>
</dbReference>
<comment type="caution">
    <text evidence="3">The sequence shown here is derived from an EMBL/GenBank/DDBJ whole genome shotgun (WGS) entry which is preliminary data.</text>
</comment>
<dbReference type="InterPro" id="IPR006680">
    <property type="entry name" value="Amidohydro-rel"/>
</dbReference>
<proteinExistence type="inferred from homology"/>
<evidence type="ECO:0000259" key="2">
    <source>
        <dbReference type="Pfam" id="PF04909"/>
    </source>
</evidence>
<name>A0A844HSP8_9RHOB</name>
<keyword evidence="4" id="KW-1185">Reference proteome</keyword>
<dbReference type="PANTHER" id="PTHR43569">
    <property type="entry name" value="AMIDOHYDROLASE"/>
    <property type="match status" value="1"/>
</dbReference>
<sequence length="272" mass="29716">MQRLDAHCHFWRLDRGDYGWLDGQGGPLQPIRRDFAPKDHPGGGSVIAVQAAPTLAETDYLLSLPSPRIIGVVGWVDLTSAAAVDDLTARATNPRFRGIRPMLQDIADTEWLLSAPRADALAALPRLGLTFDALVTERHLPILARFADANPDLAIVIDHAAKPQPGDRPDWEAGMKKLAGQGHHCKLSGLMTELSPEGLRDPLAALRPIVGQLLDWFGPDRLIWGSDWPVLTLAAPYPDWLALTDELLDQLTPAERVAIMGGNAMRFYGVEP</sequence>
<evidence type="ECO:0000313" key="3">
    <source>
        <dbReference type="EMBL" id="MTH60562.1"/>
    </source>
</evidence>
<dbReference type="SUPFAM" id="SSF51556">
    <property type="entry name" value="Metallo-dependent hydrolases"/>
    <property type="match status" value="1"/>
</dbReference>
<organism evidence="3 4">
    <name type="scientific">Paracoccus litorisediminis</name>
    <dbReference type="NCBI Taxonomy" id="2006130"/>
    <lineage>
        <taxon>Bacteria</taxon>
        <taxon>Pseudomonadati</taxon>
        <taxon>Pseudomonadota</taxon>
        <taxon>Alphaproteobacteria</taxon>
        <taxon>Rhodobacterales</taxon>
        <taxon>Paracoccaceae</taxon>
        <taxon>Paracoccus</taxon>
    </lineage>
</organism>
<feature type="domain" description="Amidohydrolase-related" evidence="2">
    <location>
        <begin position="5"/>
        <end position="269"/>
    </location>
</feature>
<dbReference type="Pfam" id="PF04909">
    <property type="entry name" value="Amidohydro_2"/>
    <property type="match status" value="1"/>
</dbReference>
<dbReference type="EMBL" id="WMIG01000008">
    <property type="protein sequence ID" value="MTH60562.1"/>
    <property type="molecule type" value="Genomic_DNA"/>
</dbReference>
<dbReference type="Gene3D" id="3.20.20.140">
    <property type="entry name" value="Metal-dependent hydrolases"/>
    <property type="match status" value="1"/>
</dbReference>
<dbReference type="PANTHER" id="PTHR43569:SF2">
    <property type="entry name" value="AMIDOHYDROLASE-RELATED DOMAIN-CONTAINING PROTEIN"/>
    <property type="match status" value="1"/>
</dbReference>
<keyword evidence="3" id="KW-0378">Hydrolase</keyword>
<evidence type="ECO:0000313" key="4">
    <source>
        <dbReference type="Proteomes" id="UP000449846"/>
    </source>
</evidence>
<dbReference type="AlphaFoldDB" id="A0A844HSP8"/>
<comment type="similarity">
    <text evidence="1">Belongs to the metallo-dependent hydrolases superfamily.</text>
</comment>
<protein>
    <submittedName>
        <fullName evidence="3">Amidohydrolase family protein</fullName>
    </submittedName>
</protein>
<accession>A0A844HSP8</accession>
<gene>
    <name evidence="3" type="ORF">GL300_15200</name>
</gene>
<dbReference type="OrthoDB" id="9787654at2"/>
<dbReference type="InterPro" id="IPR052350">
    <property type="entry name" value="Metallo-dep_Lactonases"/>
</dbReference>
<evidence type="ECO:0000256" key="1">
    <source>
        <dbReference type="ARBA" id="ARBA00038310"/>
    </source>
</evidence>
<dbReference type="RefSeq" id="WP_155040502.1">
    <property type="nucleotide sequence ID" value="NZ_JBHGCD010000011.1"/>
</dbReference>
<dbReference type="Proteomes" id="UP000449846">
    <property type="component" value="Unassembled WGS sequence"/>
</dbReference>